<dbReference type="PANTHER" id="PTHR31014:SF0">
    <property type="entry name" value="MITOCHONDRIAL TRANSLATION SYSTEM COMPONENT PET127-RELATED"/>
    <property type="match status" value="1"/>
</dbReference>
<comment type="caution">
    <text evidence="2">The sequence shown here is derived from an EMBL/GenBank/DDBJ whole genome shotgun (WGS) entry which is preliminary data.</text>
</comment>
<organism evidence="2 3">
    <name type="scientific">Puccinia striiformis</name>
    <dbReference type="NCBI Taxonomy" id="27350"/>
    <lineage>
        <taxon>Eukaryota</taxon>
        <taxon>Fungi</taxon>
        <taxon>Dikarya</taxon>
        <taxon>Basidiomycota</taxon>
        <taxon>Pucciniomycotina</taxon>
        <taxon>Pucciniomycetes</taxon>
        <taxon>Pucciniales</taxon>
        <taxon>Pucciniaceae</taxon>
        <taxon>Puccinia</taxon>
    </lineage>
</organism>
<dbReference type="Proteomes" id="UP000239156">
    <property type="component" value="Unassembled WGS sequence"/>
</dbReference>
<dbReference type="AlphaFoldDB" id="A0A2S4V5F1"/>
<evidence type="ECO:0000313" key="2">
    <source>
        <dbReference type="EMBL" id="POW04773.1"/>
    </source>
</evidence>
<feature type="region of interest" description="Disordered" evidence="1">
    <location>
        <begin position="1"/>
        <end position="69"/>
    </location>
</feature>
<dbReference type="GO" id="GO:0000964">
    <property type="term" value="P:mitochondrial RNA 5'-end processing"/>
    <property type="evidence" value="ECO:0007669"/>
    <property type="project" value="TreeGrafter"/>
</dbReference>
<evidence type="ECO:0000256" key="1">
    <source>
        <dbReference type="SAM" id="MobiDB-lite"/>
    </source>
</evidence>
<dbReference type="PANTHER" id="PTHR31014">
    <property type="entry name" value="MITOCHONDRIAL TRANSLATION SYSTEM COMPONENT PET127-RELATED"/>
    <property type="match status" value="1"/>
</dbReference>
<evidence type="ECO:0000313" key="3">
    <source>
        <dbReference type="Proteomes" id="UP000239156"/>
    </source>
</evidence>
<gene>
    <name evidence="2" type="ORF">PSTT_10123</name>
</gene>
<proteinExistence type="predicted"/>
<protein>
    <submittedName>
        <fullName evidence="2">Uncharacterized protein</fullName>
    </submittedName>
</protein>
<accession>A0A2S4V5F1</accession>
<sequence length="212" mass="24575">GTTNEEKLSEQDQHQAKKLAHPQRSLHKRNNNQEDLEEDSLATDRLTKNPNLDLTQVPEPKQTTTNQPYTSFSFSSSSIHSNQSYQLHLNLKCTLVTRSKNISINFDHRLQDLVSPDEFNFDALTPYVTSSKDNNLFIYQMKSNEIFFYDSNSFANLFNYSIDSDKSFETETDCPDSTILSSLGHVLEKFFVLPHDEFSQTFKKEQRFLRSN</sequence>
<feature type="non-terminal residue" evidence="2">
    <location>
        <position position="1"/>
    </location>
</feature>
<feature type="compositionally biased region" description="Basic residues" evidence="1">
    <location>
        <begin position="16"/>
        <end position="30"/>
    </location>
</feature>
<reference evidence="2" key="1">
    <citation type="submission" date="2017-12" db="EMBL/GenBank/DDBJ databases">
        <title>Gene loss provides genomic basis for host adaptation in cereal stripe rust fungi.</title>
        <authorList>
            <person name="Xia C."/>
        </authorList>
    </citation>
    <scope>NUCLEOTIDE SEQUENCE [LARGE SCALE GENOMIC DNA]</scope>
    <source>
        <strain evidence="2">93-210</strain>
    </source>
</reference>
<dbReference type="EMBL" id="PKSL01000107">
    <property type="protein sequence ID" value="POW04773.1"/>
    <property type="molecule type" value="Genomic_DNA"/>
</dbReference>
<keyword evidence="3" id="KW-1185">Reference proteome</keyword>
<dbReference type="Pfam" id="PF08634">
    <property type="entry name" value="Pet127"/>
    <property type="match status" value="1"/>
</dbReference>
<dbReference type="GO" id="GO:0005740">
    <property type="term" value="C:mitochondrial envelope"/>
    <property type="evidence" value="ECO:0007669"/>
    <property type="project" value="TreeGrafter"/>
</dbReference>
<feature type="compositionally biased region" description="Basic and acidic residues" evidence="1">
    <location>
        <begin position="1"/>
        <end position="15"/>
    </location>
</feature>
<dbReference type="InterPro" id="IPR013943">
    <property type="entry name" value="Pet127"/>
</dbReference>
<dbReference type="VEuPathDB" id="FungiDB:PSTT_10123"/>
<name>A0A2S4V5F1_9BASI</name>